<dbReference type="AlphaFoldDB" id="A0A8H4JWD8"/>
<accession>A0A8H4JWD8</accession>
<feature type="compositionally biased region" description="Polar residues" evidence="1">
    <location>
        <begin position="38"/>
        <end position="47"/>
    </location>
</feature>
<dbReference type="EMBL" id="JAADJF010000094">
    <property type="protein sequence ID" value="KAF4439286.1"/>
    <property type="molecule type" value="Genomic_DNA"/>
</dbReference>
<dbReference type="OrthoDB" id="5106852at2759"/>
<reference evidence="2 3" key="1">
    <citation type="submission" date="2020-01" db="EMBL/GenBank/DDBJ databases">
        <title>Identification and distribution of gene clusters putatively required for synthesis of sphingolipid metabolism inhibitors in phylogenetically diverse species of the filamentous fungus Fusarium.</title>
        <authorList>
            <person name="Kim H.-S."/>
            <person name="Busman M."/>
            <person name="Brown D.W."/>
            <person name="Divon H."/>
            <person name="Uhlig S."/>
            <person name="Proctor R.H."/>
        </authorList>
    </citation>
    <scope>NUCLEOTIDE SEQUENCE [LARGE SCALE GENOMIC DNA]</scope>
    <source>
        <strain evidence="2 3">NRRL 13308</strain>
    </source>
</reference>
<evidence type="ECO:0000313" key="2">
    <source>
        <dbReference type="EMBL" id="KAF4439286.1"/>
    </source>
</evidence>
<keyword evidence="3" id="KW-1185">Reference proteome</keyword>
<evidence type="ECO:0000256" key="1">
    <source>
        <dbReference type="SAM" id="MobiDB-lite"/>
    </source>
</evidence>
<dbReference type="Proteomes" id="UP000536711">
    <property type="component" value="Unassembled WGS sequence"/>
</dbReference>
<sequence>MYGYNDVEMSEDTNPFRTAPRPSGPSRPSERSRASGSQDSITVNTPLKQFWEVAPRSTLGNPQKRKSAAVTEEREELENDPSAKRIQTDHNFIPTPTPIEIPFRPRSPQPRFSDRSPPRSSKRVAASNQSVPGPSNKPEYVSFDVHNLRKYGGSIIRTLDQSHEYNRYRLIQLVSARPQKRCDAWALCLHRNKVRQKEPYSIKINWP</sequence>
<feature type="compositionally biased region" description="Low complexity" evidence="1">
    <location>
        <begin position="92"/>
        <end position="111"/>
    </location>
</feature>
<comment type="caution">
    <text evidence="2">The sequence shown here is derived from an EMBL/GenBank/DDBJ whole genome shotgun (WGS) entry which is preliminary data.</text>
</comment>
<evidence type="ECO:0000313" key="3">
    <source>
        <dbReference type="Proteomes" id="UP000536711"/>
    </source>
</evidence>
<proteinExistence type="predicted"/>
<gene>
    <name evidence="2" type="ORF">FACUT_4223</name>
</gene>
<protein>
    <submittedName>
        <fullName evidence="2">Uncharacterized protein</fullName>
    </submittedName>
</protein>
<name>A0A8H4JWD8_9HYPO</name>
<feature type="region of interest" description="Disordered" evidence="1">
    <location>
        <begin position="1"/>
        <end position="138"/>
    </location>
</feature>
<organism evidence="2 3">
    <name type="scientific">Fusarium acutatum</name>
    <dbReference type="NCBI Taxonomy" id="78861"/>
    <lineage>
        <taxon>Eukaryota</taxon>
        <taxon>Fungi</taxon>
        <taxon>Dikarya</taxon>
        <taxon>Ascomycota</taxon>
        <taxon>Pezizomycotina</taxon>
        <taxon>Sordariomycetes</taxon>
        <taxon>Hypocreomycetidae</taxon>
        <taxon>Hypocreales</taxon>
        <taxon>Nectriaceae</taxon>
        <taxon>Fusarium</taxon>
        <taxon>Fusarium fujikuroi species complex</taxon>
    </lineage>
</organism>